<gene>
    <name evidence="10" type="ORF">ACFP3H_07305</name>
</gene>
<evidence type="ECO:0000256" key="3">
    <source>
        <dbReference type="ARBA" id="ARBA00022617"/>
    </source>
</evidence>
<dbReference type="InterPro" id="IPR002397">
    <property type="entry name" value="Cyt_P450_B"/>
</dbReference>
<keyword evidence="4 8" id="KW-0479">Metal-binding</keyword>
<feature type="region of interest" description="Disordered" evidence="9">
    <location>
        <begin position="422"/>
        <end position="460"/>
    </location>
</feature>
<dbReference type="Proteomes" id="UP001596223">
    <property type="component" value="Unassembled WGS sequence"/>
</dbReference>
<evidence type="ECO:0000256" key="9">
    <source>
        <dbReference type="SAM" id="MobiDB-lite"/>
    </source>
</evidence>
<dbReference type="RefSeq" id="WP_378601337.1">
    <property type="nucleotide sequence ID" value="NZ_JBHSQN010000002.1"/>
</dbReference>
<dbReference type="PROSITE" id="PS00086">
    <property type="entry name" value="CYTOCHROME_P450"/>
    <property type="match status" value="1"/>
</dbReference>
<evidence type="ECO:0000256" key="1">
    <source>
        <dbReference type="ARBA" id="ARBA00001971"/>
    </source>
</evidence>
<keyword evidence="3 8" id="KW-0349">Heme</keyword>
<dbReference type="SUPFAM" id="SSF48264">
    <property type="entry name" value="Cytochrome P450"/>
    <property type="match status" value="1"/>
</dbReference>
<feature type="compositionally biased region" description="Basic and acidic residues" evidence="9">
    <location>
        <begin position="428"/>
        <end position="437"/>
    </location>
</feature>
<keyword evidence="7 8" id="KW-0503">Monooxygenase</keyword>
<accession>A0ABW1JPB5</accession>
<feature type="compositionally biased region" description="Low complexity" evidence="9">
    <location>
        <begin position="438"/>
        <end position="460"/>
    </location>
</feature>
<dbReference type="InterPro" id="IPR001128">
    <property type="entry name" value="Cyt_P450"/>
</dbReference>
<reference evidence="11" key="1">
    <citation type="journal article" date="2019" name="Int. J. Syst. Evol. Microbiol.">
        <title>The Global Catalogue of Microorganisms (GCM) 10K type strain sequencing project: providing services to taxonomists for standard genome sequencing and annotation.</title>
        <authorList>
            <consortium name="The Broad Institute Genomics Platform"/>
            <consortium name="The Broad Institute Genome Sequencing Center for Infectious Disease"/>
            <person name="Wu L."/>
            <person name="Ma J."/>
        </authorList>
    </citation>
    <scope>NUCLEOTIDE SEQUENCE [LARGE SCALE GENOMIC DNA]</scope>
    <source>
        <strain evidence="11">CCUG 36956</strain>
    </source>
</reference>
<comment type="caution">
    <text evidence="10">The sequence shown here is derived from an EMBL/GenBank/DDBJ whole genome shotgun (WGS) entry which is preliminary data.</text>
</comment>
<dbReference type="PRINTS" id="PR00359">
    <property type="entry name" value="BP450"/>
</dbReference>
<dbReference type="InterPro" id="IPR036396">
    <property type="entry name" value="Cyt_P450_sf"/>
</dbReference>
<proteinExistence type="inferred from homology"/>
<name>A0ABW1JPB5_9NOCA</name>
<organism evidence="10 11">
    <name type="scientific">Nocardia lasii</name>
    <dbReference type="NCBI Taxonomy" id="1616107"/>
    <lineage>
        <taxon>Bacteria</taxon>
        <taxon>Bacillati</taxon>
        <taxon>Actinomycetota</taxon>
        <taxon>Actinomycetes</taxon>
        <taxon>Mycobacteriales</taxon>
        <taxon>Nocardiaceae</taxon>
        <taxon>Nocardia</taxon>
    </lineage>
</organism>
<evidence type="ECO:0000256" key="8">
    <source>
        <dbReference type="RuleBase" id="RU000461"/>
    </source>
</evidence>
<sequence>MKTRYAYRWVNNHAVIRLFEKVLLRRGDAFSRLQAGPEGIENPYALIEELRGDGGLVRTPPVWMAFDHDLVREILRDNRFGVGVPAAFGSPRPLRRWLDRNPLPPNPADAPSLLVIDQPEHTRLRKPVTAAFTPRAVTRLRERIETVTEELLDAMPEDGPTDLVQRFSSRLPIAIISEMLGFPEDDIEMFLRWGDDISPLFDLGISWRTHQRAMEASERVQEYLLAHVERLRVDPGDDILSNLVTAGELDTYELCATATLLMAAGFETTVNLVGNGITWLLRHPEQLDRLRAEPDLWPNAVDEILRIDPPVQTTARTAREPLEVGGLKLRKGSVVVLSLAGANRDPRVFPDPTTFDLTRSNAKSHVSFSNGIHVCPGSNLARMEAIHALRALFERFPDLRLTDPPTRRQLYTLHGYRHLPAHTGRRFRPQEVADRRVPPLAAAQPDPLAADRAPLPTARD</sequence>
<dbReference type="PANTHER" id="PTHR46696:SF4">
    <property type="entry name" value="BIOTIN BIOSYNTHESIS CYTOCHROME P450"/>
    <property type="match status" value="1"/>
</dbReference>
<evidence type="ECO:0000256" key="7">
    <source>
        <dbReference type="ARBA" id="ARBA00023033"/>
    </source>
</evidence>
<dbReference type="PANTHER" id="PTHR46696">
    <property type="entry name" value="P450, PUTATIVE (EUROFUNG)-RELATED"/>
    <property type="match status" value="1"/>
</dbReference>
<dbReference type="EMBL" id="JBHSQN010000002">
    <property type="protein sequence ID" value="MFC6010855.1"/>
    <property type="molecule type" value="Genomic_DNA"/>
</dbReference>
<keyword evidence="5 8" id="KW-0560">Oxidoreductase</keyword>
<comment type="similarity">
    <text evidence="2 8">Belongs to the cytochrome P450 family.</text>
</comment>
<dbReference type="CDD" id="cd20625">
    <property type="entry name" value="CYP164-like"/>
    <property type="match status" value="1"/>
</dbReference>
<evidence type="ECO:0000256" key="2">
    <source>
        <dbReference type="ARBA" id="ARBA00010617"/>
    </source>
</evidence>
<protein>
    <submittedName>
        <fullName evidence="10">Cytochrome P450</fullName>
    </submittedName>
</protein>
<dbReference type="InterPro" id="IPR017972">
    <property type="entry name" value="Cyt_P450_CS"/>
</dbReference>
<evidence type="ECO:0000256" key="4">
    <source>
        <dbReference type="ARBA" id="ARBA00022723"/>
    </source>
</evidence>
<keyword evidence="6 8" id="KW-0408">Iron</keyword>
<evidence type="ECO:0000313" key="10">
    <source>
        <dbReference type="EMBL" id="MFC6010855.1"/>
    </source>
</evidence>
<evidence type="ECO:0000313" key="11">
    <source>
        <dbReference type="Proteomes" id="UP001596223"/>
    </source>
</evidence>
<comment type="cofactor">
    <cofactor evidence="1">
        <name>heme</name>
        <dbReference type="ChEBI" id="CHEBI:30413"/>
    </cofactor>
</comment>
<dbReference type="Pfam" id="PF00067">
    <property type="entry name" value="p450"/>
    <property type="match status" value="1"/>
</dbReference>
<evidence type="ECO:0000256" key="6">
    <source>
        <dbReference type="ARBA" id="ARBA00023004"/>
    </source>
</evidence>
<dbReference type="Gene3D" id="1.10.630.10">
    <property type="entry name" value="Cytochrome P450"/>
    <property type="match status" value="1"/>
</dbReference>
<evidence type="ECO:0000256" key="5">
    <source>
        <dbReference type="ARBA" id="ARBA00023002"/>
    </source>
</evidence>
<keyword evidence="11" id="KW-1185">Reference proteome</keyword>